<dbReference type="EMBL" id="JAAHCF010000194">
    <property type="protein sequence ID" value="KAK8146698.1"/>
    <property type="molecule type" value="Genomic_DNA"/>
</dbReference>
<keyword evidence="3" id="KW-1185">Reference proteome</keyword>
<sequence length="214" mass="24415">MSDPMDIDDKSVGEQSAVPMSISDDNQNNQNLGRWCLSCAVDAGQPGKQPCECPPEEGAAGRFRSVFEDEKRRICNLMQKKRDQMEDLMRRFAQKMPRDSSCTKCIKREQLILHIRLGGILQFTNHDSLLHDNGDRTVTIRKYKDANGEWEVAFGDPLTNYWVPVIDDLDDVPRYQELVEFNGKGYIKALMNKIKKKRRPRPPPRSDDPGSSSA</sequence>
<organism evidence="2 3">
    <name type="scientific">Beauveria asiatica</name>
    <dbReference type="NCBI Taxonomy" id="1069075"/>
    <lineage>
        <taxon>Eukaryota</taxon>
        <taxon>Fungi</taxon>
        <taxon>Dikarya</taxon>
        <taxon>Ascomycota</taxon>
        <taxon>Pezizomycotina</taxon>
        <taxon>Sordariomycetes</taxon>
        <taxon>Hypocreomycetidae</taxon>
        <taxon>Hypocreales</taxon>
        <taxon>Cordycipitaceae</taxon>
        <taxon>Beauveria</taxon>
    </lineage>
</organism>
<feature type="region of interest" description="Disordered" evidence="1">
    <location>
        <begin position="193"/>
        <end position="214"/>
    </location>
</feature>
<name>A0AAW0RXF6_9HYPO</name>
<feature type="region of interest" description="Disordered" evidence="1">
    <location>
        <begin position="1"/>
        <end position="24"/>
    </location>
</feature>
<proteinExistence type="predicted"/>
<evidence type="ECO:0000313" key="3">
    <source>
        <dbReference type="Proteomes" id="UP001397290"/>
    </source>
</evidence>
<protein>
    <submittedName>
        <fullName evidence="2">Uncharacterized protein</fullName>
    </submittedName>
</protein>
<dbReference type="Proteomes" id="UP001397290">
    <property type="component" value="Unassembled WGS sequence"/>
</dbReference>
<gene>
    <name evidence="2" type="ORF">G3M48_002713</name>
</gene>
<reference evidence="2 3" key="1">
    <citation type="submission" date="2020-02" db="EMBL/GenBank/DDBJ databases">
        <title>Comparative genomics of the hypocrealean fungal genus Beauvera.</title>
        <authorList>
            <person name="Showalter D.N."/>
            <person name="Bushley K.E."/>
            <person name="Rehner S.A."/>
        </authorList>
    </citation>
    <scope>NUCLEOTIDE SEQUENCE [LARGE SCALE GENOMIC DNA]</scope>
    <source>
        <strain evidence="2 3">ARSEF4384</strain>
    </source>
</reference>
<evidence type="ECO:0000313" key="2">
    <source>
        <dbReference type="EMBL" id="KAK8146698.1"/>
    </source>
</evidence>
<accession>A0AAW0RXF6</accession>
<dbReference type="AlphaFoldDB" id="A0AAW0RXF6"/>
<feature type="compositionally biased region" description="Basic residues" evidence="1">
    <location>
        <begin position="193"/>
        <end position="202"/>
    </location>
</feature>
<comment type="caution">
    <text evidence="2">The sequence shown here is derived from an EMBL/GenBank/DDBJ whole genome shotgun (WGS) entry which is preliminary data.</text>
</comment>
<evidence type="ECO:0000256" key="1">
    <source>
        <dbReference type="SAM" id="MobiDB-lite"/>
    </source>
</evidence>